<dbReference type="InterPro" id="IPR051797">
    <property type="entry name" value="TrmB-like"/>
</dbReference>
<protein>
    <submittedName>
        <fullName evidence="3">TrmB family transcriptional regulator</fullName>
    </submittedName>
</protein>
<dbReference type="PANTHER" id="PTHR34293:SF1">
    <property type="entry name" value="HTH-TYPE TRANSCRIPTIONAL REGULATOR TRMBL2"/>
    <property type="match status" value="1"/>
</dbReference>
<comment type="caution">
    <text evidence="3">The sequence shown here is derived from an EMBL/GenBank/DDBJ whole genome shotgun (WGS) entry which is preliminary data.</text>
</comment>
<keyword evidence="4" id="KW-1185">Reference proteome</keyword>
<reference evidence="3 4" key="1">
    <citation type="submission" date="2019-12" db="EMBL/GenBank/DDBJ databases">
        <title>Paenibacillus sp. nov., an endophytic bacterium isolated from the stem of Dendrobium.</title>
        <authorList>
            <person name="Zhao R."/>
        </authorList>
    </citation>
    <scope>NUCLEOTIDE SEQUENCE [LARGE SCALE GENOMIC DNA]</scope>
    <source>
        <strain evidence="3 4">HJL G12</strain>
    </source>
</reference>
<dbReference type="AlphaFoldDB" id="A0A7X3LHN1"/>
<accession>A0A7X3LHN1</accession>
<name>A0A7X3LHN1_9BACL</name>
<evidence type="ECO:0000259" key="1">
    <source>
        <dbReference type="Pfam" id="PF01978"/>
    </source>
</evidence>
<feature type="domain" description="Transcription regulator TrmB N-terminal" evidence="1">
    <location>
        <begin position="2"/>
        <end position="68"/>
    </location>
</feature>
<proteinExistence type="predicted"/>
<dbReference type="CDD" id="cd09124">
    <property type="entry name" value="PLDc_like_TrmB_middle"/>
    <property type="match status" value="1"/>
</dbReference>
<dbReference type="InterPro" id="IPR036388">
    <property type="entry name" value="WH-like_DNA-bd_sf"/>
</dbReference>
<evidence type="ECO:0000313" key="3">
    <source>
        <dbReference type="EMBL" id="MWV43733.1"/>
    </source>
</evidence>
<dbReference type="InterPro" id="IPR036390">
    <property type="entry name" value="WH_DNA-bd_sf"/>
</dbReference>
<evidence type="ECO:0000259" key="2">
    <source>
        <dbReference type="Pfam" id="PF11495"/>
    </source>
</evidence>
<sequence>MLHKFGFSQYESKVYETLAATMQPMDATMIVKHSGVPKAKIYEVISRMVEKGMVLESISEKKKLYTALALPLVIEKLTAEFKSDIKELEQQKLQKEIVDDRVWSLKADTSIESQIKQMLVDADRSIRYSSWKEDFQKYLPILEEKERAGVRVEALAVGEIHSGLKNLVIMEPNEEHVSLERFRLLIVDDAEVIFAGVENEAWQAIKTRSQPFVRVFTDYFYHDVLLSKITTKYNDVLMNDTEIMNQLLQLRY</sequence>
<dbReference type="PANTHER" id="PTHR34293">
    <property type="entry name" value="HTH-TYPE TRANSCRIPTIONAL REGULATOR TRMBL2"/>
    <property type="match status" value="1"/>
</dbReference>
<dbReference type="RefSeq" id="WP_160497207.1">
    <property type="nucleotide sequence ID" value="NZ_WUBI01000001.1"/>
</dbReference>
<dbReference type="Proteomes" id="UP000460318">
    <property type="component" value="Unassembled WGS sequence"/>
</dbReference>
<gene>
    <name evidence="3" type="ORF">GRF59_08790</name>
</gene>
<evidence type="ECO:0000313" key="4">
    <source>
        <dbReference type="Proteomes" id="UP000460318"/>
    </source>
</evidence>
<dbReference type="SUPFAM" id="SSF46785">
    <property type="entry name" value="Winged helix' DNA-binding domain"/>
    <property type="match status" value="1"/>
</dbReference>
<dbReference type="InterPro" id="IPR021586">
    <property type="entry name" value="Tscrpt_reg_TrmB_C"/>
</dbReference>
<dbReference type="Pfam" id="PF01978">
    <property type="entry name" value="TrmB"/>
    <property type="match status" value="1"/>
</dbReference>
<dbReference type="EMBL" id="WUBI01000001">
    <property type="protein sequence ID" value="MWV43733.1"/>
    <property type="molecule type" value="Genomic_DNA"/>
</dbReference>
<feature type="domain" description="Transcription regulator TrmB C-terminal" evidence="2">
    <location>
        <begin position="102"/>
        <end position="223"/>
    </location>
</feature>
<dbReference type="Gene3D" id="1.10.10.10">
    <property type="entry name" value="Winged helix-like DNA-binding domain superfamily/Winged helix DNA-binding domain"/>
    <property type="match status" value="1"/>
</dbReference>
<organism evidence="3 4">
    <name type="scientific">Paenibacillus dendrobii</name>
    <dbReference type="NCBI Taxonomy" id="2691084"/>
    <lineage>
        <taxon>Bacteria</taxon>
        <taxon>Bacillati</taxon>
        <taxon>Bacillota</taxon>
        <taxon>Bacilli</taxon>
        <taxon>Bacillales</taxon>
        <taxon>Paenibacillaceae</taxon>
        <taxon>Paenibacillus</taxon>
    </lineage>
</organism>
<dbReference type="Pfam" id="PF11495">
    <property type="entry name" value="Regulator_TrmB"/>
    <property type="match status" value="1"/>
</dbReference>
<dbReference type="InterPro" id="IPR002831">
    <property type="entry name" value="Tscrpt_reg_TrmB_N"/>
</dbReference>